<evidence type="ECO:0000256" key="2">
    <source>
        <dbReference type="SAM" id="Phobius"/>
    </source>
</evidence>
<protein>
    <recommendedName>
        <fullName evidence="5">Outer membrane protein beta-barrel domain-containing protein</fullName>
    </recommendedName>
</protein>
<evidence type="ECO:0000313" key="3">
    <source>
        <dbReference type="EMBL" id="MEE1943550.1"/>
    </source>
</evidence>
<evidence type="ECO:0008006" key="5">
    <source>
        <dbReference type="Google" id="ProtNLM"/>
    </source>
</evidence>
<dbReference type="RefSeq" id="WP_330105961.1">
    <property type="nucleotide sequence ID" value="NZ_JAZDQT010000001.1"/>
</dbReference>
<organism evidence="3 4">
    <name type="scientific">Pedobacter albus</name>
    <dbReference type="NCBI Taxonomy" id="3113905"/>
    <lineage>
        <taxon>Bacteria</taxon>
        <taxon>Pseudomonadati</taxon>
        <taxon>Bacteroidota</taxon>
        <taxon>Sphingobacteriia</taxon>
        <taxon>Sphingobacteriales</taxon>
        <taxon>Sphingobacteriaceae</taxon>
        <taxon>Pedobacter</taxon>
    </lineage>
</organism>
<feature type="region of interest" description="Disordered" evidence="1">
    <location>
        <begin position="68"/>
        <end position="124"/>
    </location>
</feature>
<dbReference type="Proteomes" id="UP001336835">
    <property type="component" value="Unassembled WGS sequence"/>
</dbReference>
<keyword evidence="2" id="KW-1133">Transmembrane helix</keyword>
<keyword evidence="4" id="KW-1185">Reference proteome</keyword>
<feature type="transmembrane region" description="Helical" evidence="2">
    <location>
        <begin position="45"/>
        <end position="64"/>
    </location>
</feature>
<evidence type="ECO:0000313" key="4">
    <source>
        <dbReference type="Proteomes" id="UP001336835"/>
    </source>
</evidence>
<sequence>MKQQDEELTRHIKALFEDVDDGLSENGWAELRKKYPEAPSKKLPIWWLSGIAASILVVAGLFLFTQKNTPKTEHNDPLVQTPKTEKPDYKTDNTLSPNSPVQTEGASTVAKPKPGQQKRTSPNQDLRFAHQMAKNPKENPSIVPVNAALAQKDSISKNVTSPQQVIANQPAQNPVANQSVIAAVTDQPAKQPKDNTPPKKTTEEFLQEQSKVLMASSNHKKEEKQQELSNSFDVYTGTFVNYYANNAAKINAGFGVNANIKVSPNISVSVGAGLSQNRLSYDNSNSVPRSLASDVSSQAMAYNVMSSESRISDIKVNAQLLSIDIPITVKFYPGKKKNFYLATGINSNSYLLQRYTYDYTVQNSAAFVKSVPIEKQTEESKFKGFDFANSAIIAIGLSQSIGRNTIIFEPYFKPTIGSMGEKNLKINTAGLNLRFNFTGKKK</sequence>
<keyword evidence="2" id="KW-0472">Membrane</keyword>
<keyword evidence="2" id="KW-0812">Transmembrane</keyword>
<comment type="caution">
    <text evidence="3">The sequence shown here is derived from an EMBL/GenBank/DDBJ whole genome shotgun (WGS) entry which is preliminary data.</text>
</comment>
<feature type="compositionally biased region" description="Polar residues" evidence="1">
    <location>
        <begin position="92"/>
        <end position="106"/>
    </location>
</feature>
<reference evidence="3 4" key="1">
    <citation type="submission" date="2024-01" db="EMBL/GenBank/DDBJ databases">
        <title>Pedobacter sp. nov., isolated from fresh soil.</title>
        <authorList>
            <person name="Le N.T.T."/>
        </authorList>
    </citation>
    <scope>NUCLEOTIDE SEQUENCE [LARGE SCALE GENOMIC DNA]</scope>
    <source>
        <strain evidence="3 4">KR3-3</strain>
    </source>
</reference>
<accession>A0ABU7I259</accession>
<gene>
    <name evidence="3" type="ORF">VRU48_00425</name>
</gene>
<evidence type="ECO:0000256" key="1">
    <source>
        <dbReference type="SAM" id="MobiDB-lite"/>
    </source>
</evidence>
<dbReference type="EMBL" id="JAZDQT010000001">
    <property type="protein sequence ID" value="MEE1943550.1"/>
    <property type="molecule type" value="Genomic_DNA"/>
</dbReference>
<proteinExistence type="predicted"/>
<name>A0ABU7I259_9SPHI</name>